<dbReference type="AlphaFoldDB" id="A0A1I5P3R7"/>
<dbReference type="Proteomes" id="UP000199306">
    <property type="component" value="Unassembled WGS sequence"/>
</dbReference>
<dbReference type="OrthoDB" id="1491766at2"/>
<dbReference type="RefSeq" id="WP_092012774.1">
    <property type="nucleotide sequence ID" value="NZ_FOXH01000002.1"/>
</dbReference>
<reference evidence="1 2" key="1">
    <citation type="submission" date="2016-10" db="EMBL/GenBank/DDBJ databases">
        <authorList>
            <person name="de Groot N.N."/>
        </authorList>
    </citation>
    <scope>NUCLEOTIDE SEQUENCE [LARGE SCALE GENOMIC DNA]</scope>
    <source>
        <strain evidence="2">E92,LMG 26720,CCM 7988</strain>
    </source>
</reference>
<sequence>MKRYVLFSVVLHCGYLGFGQNLKKDGSFLSRQLHNLCYCDTTNTCKDESFKDTTLNLFTRGKFISLSSFNKLIRRDLTLITLNEEGLPSLGNYASVKYSENDSRLALSTSFFNIFKKRPSENLTRNVLTIGINASVQDNISSLFSNSRINNKTELTLKFSLINKSTRYKYLLKDCGYLAFKRQYLAMAYDTETDLRKNDTIAFKSQIRLLGEERKKIEDKINEYELLLKVKELHSLPKDSEKIRGKIDSLKIEELILVKKIIEKRLKGPDIIPDQKFMEAYEKRLYELETKDIKWDKFRISWLDLIMNFSGETYQIYDKKLPLVPKDSQIVSTPFQRFSIGISYNNFFSKPSSLFLKNGFLLKIGYKIENDNNLSQAKTKEIVTTETQRLGTLPYDTLKREIISRSNVFTKALEKNYAHVLNVQATRYFNESKKNALSIYYESRFQFNNLSFDGFYKIEGKPVMNFGLGYFFAIQKKEDLSSLINLELYLKFNDILNSQLDKINRNFYQRNEIGLKIGLPFNSLFINQQ</sequence>
<evidence type="ECO:0000313" key="2">
    <source>
        <dbReference type="Proteomes" id="UP000199306"/>
    </source>
</evidence>
<proteinExistence type="predicted"/>
<accession>A0A1I5P3R7</accession>
<name>A0A1I5P3R7_9BACT</name>
<gene>
    <name evidence="1" type="ORF">SAMN04515674_102262</name>
</gene>
<dbReference type="STRING" id="1079859.SAMN04515674_102262"/>
<dbReference type="EMBL" id="FOXH01000002">
    <property type="protein sequence ID" value="SFP28702.1"/>
    <property type="molecule type" value="Genomic_DNA"/>
</dbReference>
<organism evidence="1 2">
    <name type="scientific">Pseudarcicella hirudinis</name>
    <dbReference type="NCBI Taxonomy" id="1079859"/>
    <lineage>
        <taxon>Bacteria</taxon>
        <taxon>Pseudomonadati</taxon>
        <taxon>Bacteroidota</taxon>
        <taxon>Cytophagia</taxon>
        <taxon>Cytophagales</taxon>
        <taxon>Flectobacillaceae</taxon>
        <taxon>Pseudarcicella</taxon>
    </lineage>
</organism>
<evidence type="ECO:0000313" key="1">
    <source>
        <dbReference type="EMBL" id="SFP28702.1"/>
    </source>
</evidence>
<protein>
    <submittedName>
        <fullName evidence="1">Uncharacterized protein</fullName>
    </submittedName>
</protein>
<keyword evidence="2" id="KW-1185">Reference proteome</keyword>